<reference evidence="2" key="2">
    <citation type="submission" date="2019-06" db="EMBL/GenBank/DDBJ databases">
        <title>Genomics analysis of Aphanomyces spp. identifies a new class of oomycete effector associated with host adaptation.</title>
        <authorList>
            <person name="Gaulin E."/>
        </authorList>
    </citation>
    <scope>NUCLEOTIDE SEQUENCE</scope>
    <source>
        <strain evidence="2">CBS 578.67</strain>
    </source>
</reference>
<evidence type="ECO:0000313" key="6">
    <source>
        <dbReference type="Proteomes" id="UP000332933"/>
    </source>
</evidence>
<protein>
    <submittedName>
        <fullName evidence="4">Aste57867_16052 protein</fullName>
    </submittedName>
    <submittedName>
        <fullName evidence="5">Aste57867_17411 protein</fullName>
    </submittedName>
</protein>
<reference evidence="5 6" key="1">
    <citation type="submission" date="2019-03" db="EMBL/GenBank/DDBJ databases">
        <authorList>
            <person name="Gaulin E."/>
            <person name="Dumas B."/>
        </authorList>
    </citation>
    <scope>NUCLEOTIDE SEQUENCE [LARGE SCALE GENOMIC DNA]</scope>
    <source>
        <strain evidence="5">CBS 568.67</strain>
    </source>
</reference>
<evidence type="ECO:0000256" key="1">
    <source>
        <dbReference type="SAM" id="MobiDB-lite"/>
    </source>
</evidence>
<proteinExistence type="predicted"/>
<gene>
    <name evidence="5" type="primary">Aste57867_17411</name>
    <name evidence="4" type="synonym">Aste57867_16052</name>
    <name evidence="3" type="ORF">As57867_015996</name>
    <name evidence="2" type="ORF">As57867_017351</name>
    <name evidence="4" type="ORF">ASTE57867_16052</name>
    <name evidence="5" type="ORF">ASTE57867_17411</name>
</gene>
<name>A0A485L9I2_9STRA</name>
<dbReference type="EMBL" id="VJMH01006153">
    <property type="protein sequence ID" value="KAF0691336.1"/>
    <property type="molecule type" value="Genomic_DNA"/>
</dbReference>
<accession>A0A485L9I2</accession>
<organism evidence="5 6">
    <name type="scientific">Aphanomyces stellatus</name>
    <dbReference type="NCBI Taxonomy" id="120398"/>
    <lineage>
        <taxon>Eukaryota</taxon>
        <taxon>Sar</taxon>
        <taxon>Stramenopiles</taxon>
        <taxon>Oomycota</taxon>
        <taxon>Saprolegniomycetes</taxon>
        <taxon>Saprolegniales</taxon>
        <taxon>Verrucalvaceae</taxon>
        <taxon>Aphanomyces</taxon>
    </lineage>
</organism>
<dbReference type="Proteomes" id="UP000332933">
    <property type="component" value="Unassembled WGS sequence"/>
</dbReference>
<evidence type="ECO:0000313" key="4">
    <source>
        <dbReference type="EMBL" id="VFT92836.1"/>
    </source>
</evidence>
<dbReference type="EMBL" id="CAADRA010005809">
    <property type="protein sequence ID" value="VFT92836.1"/>
    <property type="molecule type" value="Genomic_DNA"/>
</dbReference>
<feature type="compositionally biased region" description="Basic and acidic residues" evidence="1">
    <location>
        <begin position="272"/>
        <end position="292"/>
    </location>
</feature>
<sequence>MDDHSTDFLVYGLLHYVQTSAAKFAKQFNGNRAKATSELHDWYKAVGGQYDDAALPQIDIDTLQWIETMDISLKIKKGPLKSEIKRVKSRSKGRWIKDTDESYLKELETKLAITNIISDMLNSKRDSLRESWFENCSFECDKANGAAHLARLKSIIGRVSFEHVANPNNPQVSLTRDQGHRIAITSGICDILTVVCNGLCGISLFSVTPADDQNLDDFIAHIIGAALLNGDNGSSECNYDDGSESDYDDGGERDCDDGSERDCEDGGESNGDDGRESNGDDGRESNGDDGRVIDCDDEAVIALSLTA</sequence>
<dbReference type="EMBL" id="VJMH01005788">
    <property type="protein sequence ID" value="KAF0692922.1"/>
    <property type="molecule type" value="Genomic_DNA"/>
</dbReference>
<feature type="compositionally biased region" description="Basic and acidic residues" evidence="1">
    <location>
        <begin position="250"/>
        <end position="261"/>
    </location>
</feature>
<dbReference type="AlphaFoldDB" id="A0A485L9I2"/>
<feature type="compositionally biased region" description="Acidic residues" evidence="1">
    <location>
        <begin position="238"/>
        <end position="249"/>
    </location>
</feature>
<evidence type="ECO:0000313" key="5">
    <source>
        <dbReference type="EMBL" id="VFT94167.1"/>
    </source>
</evidence>
<feature type="region of interest" description="Disordered" evidence="1">
    <location>
        <begin position="237"/>
        <end position="292"/>
    </location>
</feature>
<evidence type="ECO:0000313" key="3">
    <source>
        <dbReference type="EMBL" id="KAF0692922.1"/>
    </source>
</evidence>
<evidence type="ECO:0000313" key="2">
    <source>
        <dbReference type="EMBL" id="KAF0691336.1"/>
    </source>
</evidence>
<feature type="compositionally biased region" description="Acidic residues" evidence="1">
    <location>
        <begin position="262"/>
        <end position="271"/>
    </location>
</feature>
<dbReference type="EMBL" id="CAADRA010006174">
    <property type="protein sequence ID" value="VFT94167.1"/>
    <property type="molecule type" value="Genomic_DNA"/>
</dbReference>
<keyword evidence="6" id="KW-1185">Reference proteome</keyword>